<dbReference type="PANTHER" id="PTHR12428">
    <property type="entry name" value="OXA1"/>
    <property type="match status" value="1"/>
</dbReference>
<evidence type="ECO:0000313" key="14">
    <source>
        <dbReference type="EMBL" id="VYU57314.1"/>
    </source>
</evidence>
<keyword evidence="2" id="KW-0813">Transport</keyword>
<feature type="compositionally biased region" description="Basic and acidic residues" evidence="10">
    <location>
        <begin position="222"/>
        <end position="232"/>
    </location>
</feature>
<reference evidence="13 15" key="2">
    <citation type="submission" date="2021-10" db="EMBL/GenBank/DDBJ databases">
        <title>Collection of gut derived symbiotic bacterial strains cultured from healthy donors.</title>
        <authorList>
            <person name="Lin H."/>
            <person name="Littmann E."/>
            <person name="Claire K."/>
            <person name="Pamer E."/>
        </authorList>
    </citation>
    <scope>NUCLEOTIDE SEQUENCE [LARGE SCALE GENOMIC DNA]</scope>
    <source>
        <strain evidence="13 15">MSK.17.68</strain>
    </source>
</reference>
<keyword evidence="5" id="KW-0653">Protein transport</keyword>
<dbReference type="EMBL" id="JAJBMB010000011">
    <property type="protein sequence ID" value="MCB5446674.1"/>
    <property type="molecule type" value="Genomic_DNA"/>
</dbReference>
<dbReference type="AlphaFoldDB" id="A0A6N3FYW5"/>
<dbReference type="InterPro" id="IPR001708">
    <property type="entry name" value="YidC/ALB3/OXA1/COX18"/>
</dbReference>
<evidence type="ECO:0000256" key="5">
    <source>
        <dbReference type="ARBA" id="ARBA00022927"/>
    </source>
</evidence>
<protein>
    <submittedName>
        <fullName evidence="14">Membrane protein insertase MisCA</fullName>
    </submittedName>
    <submittedName>
        <fullName evidence="13">YidC/Oxa1 family membrane protein insertase</fullName>
    </submittedName>
</protein>
<feature type="transmembrane region" description="Helical" evidence="11">
    <location>
        <begin position="168"/>
        <end position="187"/>
    </location>
</feature>
<reference evidence="14" key="1">
    <citation type="submission" date="2019-11" db="EMBL/GenBank/DDBJ databases">
        <authorList>
            <person name="Feng L."/>
        </authorList>
    </citation>
    <scope>NUCLEOTIDE SEQUENCE</scope>
    <source>
        <strain evidence="14">IbartlettiiLFYP30</strain>
    </source>
</reference>
<evidence type="ECO:0000256" key="11">
    <source>
        <dbReference type="SAM" id="Phobius"/>
    </source>
</evidence>
<feature type="compositionally biased region" description="Low complexity" evidence="10">
    <location>
        <begin position="233"/>
        <end position="254"/>
    </location>
</feature>
<dbReference type="RefSeq" id="WP_007285209.1">
    <property type="nucleotide sequence ID" value="NZ_BAABXU010000001.1"/>
</dbReference>
<evidence type="ECO:0000313" key="13">
    <source>
        <dbReference type="EMBL" id="MCB5446674.1"/>
    </source>
</evidence>
<dbReference type="GO" id="GO:0051205">
    <property type="term" value="P:protein insertion into membrane"/>
    <property type="evidence" value="ECO:0007669"/>
    <property type="project" value="TreeGrafter"/>
</dbReference>
<feature type="transmembrane region" description="Helical" evidence="11">
    <location>
        <begin position="23"/>
        <end position="43"/>
    </location>
</feature>
<evidence type="ECO:0000313" key="15">
    <source>
        <dbReference type="Proteomes" id="UP001299409"/>
    </source>
</evidence>
<dbReference type="Pfam" id="PF02096">
    <property type="entry name" value="60KD_IMP"/>
    <property type="match status" value="1"/>
</dbReference>
<sequence length="254" mass="28494">MLNAIGNFLGVILGFIVNIVGDYAWSIIIFTILVRLCLMPLMIKQIKSTKAMQDIQPKMQEIQEKYKNKPEKQQEELMKLYKDAKINPMAGCLPMFIQLPILMGLFALLRDPVAHGVFATEAAYHAANHGFLWIASVSQTHNLSLGILSGVSAYFMQKSMATTDESQAQMMKSMTLVMTAMSFWWGYTYEAGLALYWTMSNIFSIAQYYLVTSPLKAKMANSKEEVVKDEKSSGSSKSSKKQQPSSNKKLGNKK</sequence>
<accession>A0A6N3FYW5</accession>
<dbReference type="GO" id="GO:0005886">
    <property type="term" value="C:plasma membrane"/>
    <property type="evidence" value="ECO:0007669"/>
    <property type="project" value="UniProtKB-SubCell"/>
</dbReference>
<keyword evidence="7 11" id="KW-0472">Membrane</keyword>
<feature type="transmembrane region" description="Helical" evidence="11">
    <location>
        <begin position="88"/>
        <end position="110"/>
    </location>
</feature>
<dbReference type="PANTHER" id="PTHR12428:SF65">
    <property type="entry name" value="CYTOCHROME C OXIDASE ASSEMBLY PROTEIN COX18, MITOCHONDRIAL"/>
    <property type="match status" value="1"/>
</dbReference>
<evidence type="ECO:0000256" key="4">
    <source>
        <dbReference type="ARBA" id="ARBA00022692"/>
    </source>
</evidence>
<evidence type="ECO:0000256" key="9">
    <source>
        <dbReference type="RuleBase" id="RU003945"/>
    </source>
</evidence>
<keyword evidence="15" id="KW-1185">Reference proteome</keyword>
<dbReference type="EMBL" id="CACRUE010000046">
    <property type="protein sequence ID" value="VYU57314.1"/>
    <property type="molecule type" value="Genomic_DNA"/>
</dbReference>
<dbReference type="Proteomes" id="UP001299409">
    <property type="component" value="Unassembled WGS sequence"/>
</dbReference>
<comment type="subcellular location">
    <subcellularLocation>
        <location evidence="1">Cell membrane</location>
        <topology evidence="1">Multi-pass membrane protein</topology>
    </subcellularLocation>
    <subcellularLocation>
        <location evidence="9">Membrane</location>
        <topology evidence="9">Multi-pass membrane protein</topology>
    </subcellularLocation>
</comment>
<name>A0A6N3FYW5_9FIRM</name>
<dbReference type="CDD" id="cd20070">
    <property type="entry name" value="5TM_YidC_Alb3"/>
    <property type="match status" value="1"/>
</dbReference>
<feature type="transmembrane region" description="Helical" evidence="11">
    <location>
        <begin position="130"/>
        <end position="156"/>
    </location>
</feature>
<organism evidence="14">
    <name type="scientific">Intestinibacter bartlettii</name>
    <dbReference type="NCBI Taxonomy" id="261299"/>
    <lineage>
        <taxon>Bacteria</taxon>
        <taxon>Bacillati</taxon>
        <taxon>Bacillota</taxon>
        <taxon>Clostridia</taxon>
        <taxon>Peptostreptococcales</taxon>
        <taxon>Peptostreptococcaceae</taxon>
        <taxon>Intestinibacter</taxon>
    </lineage>
</organism>
<evidence type="ECO:0000256" key="7">
    <source>
        <dbReference type="ARBA" id="ARBA00023136"/>
    </source>
</evidence>
<dbReference type="GO" id="GO:0015031">
    <property type="term" value="P:protein transport"/>
    <property type="evidence" value="ECO:0007669"/>
    <property type="project" value="UniProtKB-KW"/>
</dbReference>
<feature type="domain" description="Membrane insertase YidC/Oxa/ALB C-terminal" evidence="12">
    <location>
        <begin position="23"/>
        <end position="212"/>
    </location>
</feature>
<keyword evidence="8" id="KW-0143">Chaperone</keyword>
<evidence type="ECO:0000256" key="2">
    <source>
        <dbReference type="ARBA" id="ARBA00022448"/>
    </source>
</evidence>
<dbReference type="GeneID" id="89563715"/>
<evidence type="ECO:0000256" key="8">
    <source>
        <dbReference type="ARBA" id="ARBA00023186"/>
    </source>
</evidence>
<evidence type="ECO:0000256" key="3">
    <source>
        <dbReference type="ARBA" id="ARBA00022475"/>
    </source>
</evidence>
<proteinExistence type="inferred from homology"/>
<evidence type="ECO:0000259" key="12">
    <source>
        <dbReference type="Pfam" id="PF02096"/>
    </source>
</evidence>
<evidence type="ECO:0000256" key="10">
    <source>
        <dbReference type="SAM" id="MobiDB-lite"/>
    </source>
</evidence>
<dbReference type="GO" id="GO:0032977">
    <property type="term" value="F:membrane insertase activity"/>
    <property type="evidence" value="ECO:0007669"/>
    <property type="project" value="InterPro"/>
</dbReference>
<keyword evidence="4 9" id="KW-0812">Transmembrane</keyword>
<dbReference type="InterPro" id="IPR028055">
    <property type="entry name" value="YidC/Oxa/ALB_C"/>
</dbReference>
<evidence type="ECO:0000256" key="1">
    <source>
        <dbReference type="ARBA" id="ARBA00004651"/>
    </source>
</evidence>
<gene>
    <name evidence="14" type="primary">misCA</name>
    <name evidence="14" type="ORF">IBLFYP30_00648</name>
    <name evidence="13" type="ORF">LIP50_10710</name>
</gene>
<dbReference type="NCBIfam" id="TIGR03592">
    <property type="entry name" value="yidC_oxa1_cterm"/>
    <property type="match status" value="1"/>
</dbReference>
<feature type="region of interest" description="Disordered" evidence="10">
    <location>
        <begin position="222"/>
        <end position="254"/>
    </location>
</feature>
<keyword evidence="6 11" id="KW-1133">Transmembrane helix</keyword>
<comment type="similarity">
    <text evidence="9">Belongs to the OXA1/ALB3/YidC family.</text>
</comment>
<dbReference type="InterPro" id="IPR047196">
    <property type="entry name" value="YidC_ALB_C"/>
</dbReference>
<evidence type="ECO:0000256" key="6">
    <source>
        <dbReference type="ARBA" id="ARBA00022989"/>
    </source>
</evidence>
<keyword evidence="3" id="KW-1003">Cell membrane</keyword>